<organism evidence="2 3">
    <name type="scientific">Brachionus plicatilis</name>
    <name type="common">Marine rotifer</name>
    <name type="synonym">Brachionus muelleri</name>
    <dbReference type="NCBI Taxonomy" id="10195"/>
    <lineage>
        <taxon>Eukaryota</taxon>
        <taxon>Metazoa</taxon>
        <taxon>Spiralia</taxon>
        <taxon>Gnathifera</taxon>
        <taxon>Rotifera</taxon>
        <taxon>Eurotatoria</taxon>
        <taxon>Monogononta</taxon>
        <taxon>Pseudotrocha</taxon>
        <taxon>Ploima</taxon>
        <taxon>Brachionidae</taxon>
        <taxon>Brachionus</taxon>
    </lineage>
</organism>
<protein>
    <submittedName>
        <fullName evidence="2">Transmembrane 18</fullName>
    </submittedName>
</protein>
<gene>
    <name evidence="2" type="ORF">BpHYR1_018637</name>
</gene>
<keyword evidence="3" id="KW-1185">Reference proteome</keyword>
<keyword evidence="1" id="KW-1133">Transmembrane helix</keyword>
<evidence type="ECO:0000313" key="3">
    <source>
        <dbReference type="Proteomes" id="UP000276133"/>
    </source>
</evidence>
<name>A0A3M7PVV8_BRAPC</name>
<feature type="transmembrane region" description="Helical" evidence="1">
    <location>
        <begin position="37"/>
        <end position="56"/>
    </location>
</feature>
<dbReference type="AlphaFoldDB" id="A0A3M7PVV8"/>
<accession>A0A3M7PVV8</accession>
<sequence length="157" mass="18105">MQTIDLSKLRQSSSSFKFEATNIDGVLSFLRAIDWSQKWLCGLLLFHLATLLSIVFSRRCSNFQVFLFFALVTLCYGSERLNELGANHWHHFALEQYFDSGGFFISIVFSSPIIINCALLLILWLYESYLVMQRIVVHKKAALTNKNNNQTKDKKSL</sequence>
<dbReference type="EMBL" id="REGN01008747">
    <property type="protein sequence ID" value="RNA02818.1"/>
    <property type="molecule type" value="Genomic_DNA"/>
</dbReference>
<dbReference type="OrthoDB" id="411535at2759"/>
<comment type="caution">
    <text evidence="2">The sequence shown here is derived from an EMBL/GenBank/DDBJ whole genome shotgun (WGS) entry which is preliminary data.</text>
</comment>
<evidence type="ECO:0000313" key="2">
    <source>
        <dbReference type="EMBL" id="RNA02818.1"/>
    </source>
</evidence>
<dbReference type="Proteomes" id="UP000276133">
    <property type="component" value="Unassembled WGS sequence"/>
</dbReference>
<dbReference type="InterPro" id="IPR026721">
    <property type="entry name" value="TMEM18"/>
</dbReference>
<proteinExistence type="predicted"/>
<dbReference type="Pfam" id="PF14770">
    <property type="entry name" value="TMEM18"/>
    <property type="match status" value="1"/>
</dbReference>
<evidence type="ECO:0000256" key="1">
    <source>
        <dbReference type="SAM" id="Phobius"/>
    </source>
</evidence>
<keyword evidence="1" id="KW-0472">Membrane</keyword>
<keyword evidence="1 2" id="KW-0812">Transmembrane</keyword>
<feature type="transmembrane region" description="Helical" evidence="1">
    <location>
        <begin position="101"/>
        <end position="126"/>
    </location>
</feature>
<dbReference type="STRING" id="10195.A0A3M7PVV8"/>
<reference evidence="2 3" key="1">
    <citation type="journal article" date="2018" name="Sci. Rep.">
        <title>Genomic signatures of local adaptation to the degree of environmental predictability in rotifers.</title>
        <authorList>
            <person name="Franch-Gras L."/>
            <person name="Hahn C."/>
            <person name="Garcia-Roger E.M."/>
            <person name="Carmona M.J."/>
            <person name="Serra M."/>
            <person name="Gomez A."/>
        </authorList>
    </citation>
    <scope>NUCLEOTIDE SEQUENCE [LARGE SCALE GENOMIC DNA]</scope>
    <source>
        <strain evidence="2">HYR1</strain>
    </source>
</reference>